<dbReference type="InterPro" id="IPR002781">
    <property type="entry name" value="TM_pro_TauE-like"/>
</dbReference>
<feature type="transmembrane region" description="Helical" evidence="6">
    <location>
        <begin position="12"/>
        <end position="35"/>
    </location>
</feature>
<reference evidence="7 8" key="1">
    <citation type="submission" date="2020-04" db="EMBL/GenBank/DDBJ databases">
        <authorList>
            <person name="Yoon J."/>
        </authorList>
    </citation>
    <scope>NUCLEOTIDE SEQUENCE [LARGE SCALE GENOMIC DNA]</scope>
    <source>
        <strain evidence="7 8">KMU-166</strain>
    </source>
</reference>
<feature type="transmembrane region" description="Helical" evidence="6">
    <location>
        <begin position="96"/>
        <end position="113"/>
    </location>
</feature>
<feature type="transmembrane region" description="Helical" evidence="6">
    <location>
        <begin position="189"/>
        <end position="207"/>
    </location>
</feature>
<evidence type="ECO:0000313" key="8">
    <source>
        <dbReference type="Proteomes" id="UP000765845"/>
    </source>
</evidence>
<comment type="caution">
    <text evidence="7">The sequence shown here is derived from an EMBL/GenBank/DDBJ whole genome shotgun (WGS) entry which is preliminary data.</text>
</comment>
<keyword evidence="4 6" id="KW-1133">Transmembrane helix</keyword>
<dbReference type="Pfam" id="PF01925">
    <property type="entry name" value="TauE"/>
    <property type="match status" value="1"/>
</dbReference>
<dbReference type="RefSeq" id="WP_168451203.1">
    <property type="nucleotide sequence ID" value="NZ_JAAWWK010000005.1"/>
</dbReference>
<feature type="transmembrane region" description="Helical" evidence="6">
    <location>
        <begin position="219"/>
        <end position="240"/>
    </location>
</feature>
<keyword evidence="5 6" id="KW-0472">Membrane</keyword>
<evidence type="ECO:0000256" key="4">
    <source>
        <dbReference type="ARBA" id="ARBA00022989"/>
    </source>
</evidence>
<keyword evidence="8" id="KW-1185">Reference proteome</keyword>
<keyword evidence="3 6" id="KW-0812">Transmembrane</keyword>
<sequence>MTATDLIIYSSIALSTSTIAAVFGFAGGMILVAALSNLLPAAAVIPVHSAVQLISNSSLAAFGKKFIHWPIVREHLIGASIGIVISFLFLRKLDLAMTPAIIGSYILLSVWSKRFIAVMGKIESFYILGAIQAGLSLIVGATGALQMPALIRKLSNHHQVVSTVAVIITTDHLLKFIVFYAIGFAFIDYAPAILCMGCSAIIGSYVGTKLRHYIDLSKYQWVIKVLLSILAILAISRYVLN</sequence>
<accession>A0ABX1GIG2</accession>
<dbReference type="EMBL" id="JAAWWK010000005">
    <property type="protein sequence ID" value="NKI18691.1"/>
    <property type="molecule type" value="Genomic_DNA"/>
</dbReference>
<feature type="transmembrane region" description="Helical" evidence="6">
    <location>
        <begin position="74"/>
        <end position="90"/>
    </location>
</feature>
<organism evidence="7 8">
    <name type="scientific">Spongiibacter thalassae</name>
    <dbReference type="NCBI Taxonomy" id="2721624"/>
    <lineage>
        <taxon>Bacteria</taxon>
        <taxon>Pseudomonadati</taxon>
        <taxon>Pseudomonadota</taxon>
        <taxon>Gammaproteobacteria</taxon>
        <taxon>Cellvibrionales</taxon>
        <taxon>Spongiibacteraceae</taxon>
        <taxon>Spongiibacter</taxon>
    </lineage>
</organism>
<comment type="similarity">
    <text evidence="2 6">Belongs to the 4-toluene sulfonate uptake permease (TSUP) (TC 2.A.102) family.</text>
</comment>
<comment type="subcellular location">
    <subcellularLocation>
        <location evidence="6">Cell membrane</location>
        <topology evidence="6">Multi-pass membrane protein</topology>
    </subcellularLocation>
    <subcellularLocation>
        <location evidence="1">Membrane</location>
        <topology evidence="1">Multi-pass membrane protein</topology>
    </subcellularLocation>
</comment>
<evidence type="ECO:0000256" key="2">
    <source>
        <dbReference type="ARBA" id="ARBA00009142"/>
    </source>
</evidence>
<evidence type="ECO:0000256" key="1">
    <source>
        <dbReference type="ARBA" id="ARBA00004141"/>
    </source>
</evidence>
<proteinExistence type="inferred from homology"/>
<gene>
    <name evidence="7" type="ORF">HCU74_14860</name>
</gene>
<keyword evidence="6" id="KW-1003">Cell membrane</keyword>
<evidence type="ECO:0000256" key="6">
    <source>
        <dbReference type="RuleBase" id="RU363041"/>
    </source>
</evidence>
<feature type="transmembrane region" description="Helical" evidence="6">
    <location>
        <begin position="125"/>
        <end position="147"/>
    </location>
</feature>
<evidence type="ECO:0000256" key="3">
    <source>
        <dbReference type="ARBA" id="ARBA00022692"/>
    </source>
</evidence>
<name>A0ABX1GIG2_9GAMM</name>
<protein>
    <recommendedName>
        <fullName evidence="6">Probable membrane transporter protein</fullName>
    </recommendedName>
</protein>
<dbReference type="Proteomes" id="UP000765845">
    <property type="component" value="Unassembled WGS sequence"/>
</dbReference>
<evidence type="ECO:0000256" key="5">
    <source>
        <dbReference type="ARBA" id="ARBA00023136"/>
    </source>
</evidence>
<evidence type="ECO:0000313" key="7">
    <source>
        <dbReference type="EMBL" id="NKI18691.1"/>
    </source>
</evidence>
<feature type="transmembrane region" description="Helical" evidence="6">
    <location>
        <begin position="159"/>
        <end position="182"/>
    </location>
</feature>